<dbReference type="WBParaSite" id="Gr19_v10_g10444.t1">
    <property type="protein sequence ID" value="Gr19_v10_g10444.t1"/>
    <property type="gene ID" value="Gr19_v10_g10444"/>
</dbReference>
<proteinExistence type="predicted"/>
<dbReference type="AlphaFoldDB" id="A0A914GSV2"/>
<protein>
    <submittedName>
        <fullName evidence="3">Uncharacterized protein</fullName>
    </submittedName>
</protein>
<sequence>MFCSGNRAVGLARSSHSLYCFKGKDIPWKGREGKGREGKGREGKGREGKGRGKPRNDSITERFHCPMYRLLLILILPAVVAVLSASAEEQQQSEQPSGVLLDLVPTELADNKRSLRRFAFAKRARTFAFAKRNAADGWGRAFAFAKRAEVPQGTEKRFAFADGGVRRFAFAKRNYRQFAFAR</sequence>
<feature type="region of interest" description="Disordered" evidence="1">
    <location>
        <begin position="31"/>
        <end position="58"/>
    </location>
</feature>
<name>A0A914GSV2_GLORO</name>
<keyword evidence="2" id="KW-1185">Reference proteome</keyword>
<reference evidence="3" key="1">
    <citation type="submission" date="2022-11" db="UniProtKB">
        <authorList>
            <consortium name="WormBaseParasite"/>
        </authorList>
    </citation>
    <scope>IDENTIFICATION</scope>
</reference>
<evidence type="ECO:0000313" key="2">
    <source>
        <dbReference type="Proteomes" id="UP000887572"/>
    </source>
</evidence>
<dbReference type="Proteomes" id="UP000887572">
    <property type="component" value="Unplaced"/>
</dbReference>
<accession>A0A914GSV2</accession>
<evidence type="ECO:0000313" key="3">
    <source>
        <dbReference type="WBParaSite" id="Gr19_v10_g10444.t1"/>
    </source>
</evidence>
<organism evidence="2 3">
    <name type="scientific">Globodera rostochiensis</name>
    <name type="common">Golden nematode worm</name>
    <name type="synonym">Heterodera rostochiensis</name>
    <dbReference type="NCBI Taxonomy" id="31243"/>
    <lineage>
        <taxon>Eukaryota</taxon>
        <taxon>Metazoa</taxon>
        <taxon>Ecdysozoa</taxon>
        <taxon>Nematoda</taxon>
        <taxon>Chromadorea</taxon>
        <taxon>Rhabditida</taxon>
        <taxon>Tylenchina</taxon>
        <taxon>Tylenchomorpha</taxon>
        <taxon>Tylenchoidea</taxon>
        <taxon>Heteroderidae</taxon>
        <taxon>Heteroderinae</taxon>
        <taxon>Globodera</taxon>
    </lineage>
</organism>
<evidence type="ECO:0000256" key="1">
    <source>
        <dbReference type="SAM" id="MobiDB-lite"/>
    </source>
</evidence>